<gene>
    <name evidence="3" type="ORF">GS399_17335</name>
</gene>
<sequence length="105" mass="13026">MDRFISLLKNKYFILSSAFFVWMLFFDRNDLLSQYEYRSQLNKLKEEKAFYIKETEQVRKDLDELTTNKERLEKFARERYHMKKDNEDIYVIVKPKPEKSDYSIF</sequence>
<organism evidence="3 4">
    <name type="scientific">Hufsiella arboris</name>
    <dbReference type="NCBI Taxonomy" id="2695275"/>
    <lineage>
        <taxon>Bacteria</taxon>
        <taxon>Pseudomonadati</taxon>
        <taxon>Bacteroidota</taxon>
        <taxon>Sphingobacteriia</taxon>
        <taxon>Sphingobacteriales</taxon>
        <taxon>Sphingobacteriaceae</taxon>
        <taxon>Hufsiella</taxon>
    </lineage>
</organism>
<evidence type="ECO:0000313" key="3">
    <source>
        <dbReference type="EMBL" id="MXV52739.1"/>
    </source>
</evidence>
<dbReference type="EMBL" id="WVHT01000009">
    <property type="protein sequence ID" value="MXV52739.1"/>
    <property type="molecule type" value="Genomic_DNA"/>
</dbReference>
<comment type="caution">
    <text evidence="3">The sequence shown here is derived from an EMBL/GenBank/DDBJ whole genome shotgun (WGS) entry which is preliminary data.</text>
</comment>
<name>A0A7K1YFJ0_9SPHI</name>
<proteinExistence type="predicted"/>
<keyword evidence="2" id="KW-0472">Membrane</keyword>
<keyword evidence="1" id="KW-0175">Coiled coil</keyword>
<reference evidence="3 4" key="1">
    <citation type="submission" date="2019-11" db="EMBL/GenBank/DDBJ databases">
        <title>Pedobacter sp. HMF7647 Genome sequencing and assembly.</title>
        <authorList>
            <person name="Kang H."/>
            <person name="Kim H."/>
            <person name="Joh K."/>
        </authorList>
    </citation>
    <scope>NUCLEOTIDE SEQUENCE [LARGE SCALE GENOMIC DNA]</scope>
    <source>
        <strain evidence="3 4">HMF7647</strain>
    </source>
</reference>
<dbReference type="Pfam" id="PF04977">
    <property type="entry name" value="DivIC"/>
    <property type="match status" value="1"/>
</dbReference>
<dbReference type="Proteomes" id="UP000466586">
    <property type="component" value="Unassembled WGS sequence"/>
</dbReference>
<evidence type="ECO:0000256" key="1">
    <source>
        <dbReference type="SAM" id="Coils"/>
    </source>
</evidence>
<evidence type="ECO:0000313" key="4">
    <source>
        <dbReference type="Proteomes" id="UP000466586"/>
    </source>
</evidence>
<evidence type="ECO:0000256" key="2">
    <source>
        <dbReference type="SAM" id="Phobius"/>
    </source>
</evidence>
<keyword evidence="2" id="KW-0812">Transmembrane</keyword>
<keyword evidence="4" id="KW-1185">Reference proteome</keyword>
<accession>A0A7K1YFJ0</accession>
<feature type="transmembrane region" description="Helical" evidence="2">
    <location>
        <begin position="12"/>
        <end position="29"/>
    </location>
</feature>
<dbReference type="AlphaFoldDB" id="A0A7K1YFJ0"/>
<keyword evidence="2" id="KW-1133">Transmembrane helix</keyword>
<dbReference type="InterPro" id="IPR007060">
    <property type="entry name" value="FtsL/DivIC"/>
</dbReference>
<protein>
    <submittedName>
        <fullName evidence="3">Septum formation initiator family protein</fullName>
    </submittedName>
</protein>
<feature type="coiled-coil region" evidence="1">
    <location>
        <begin position="41"/>
        <end position="75"/>
    </location>
</feature>